<organism evidence="1 2">
    <name type="scientific">Planktothrix serta PCC 8927</name>
    <dbReference type="NCBI Taxonomy" id="671068"/>
    <lineage>
        <taxon>Bacteria</taxon>
        <taxon>Bacillati</taxon>
        <taxon>Cyanobacteriota</taxon>
        <taxon>Cyanophyceae</taxon>
        <taxon>Oscillatoriophycideae</taxon>
        <taxon>Oscillatoriales</taxon>
        <taxon>Microcoleaceae</taxon>
        <taxon>Planktothrix</taxon>
    </lineage>
</organism>
<evidence type="ECO:0000313" key="1">
    <source>
        <dbReference type="EMBL" id="VXD18057.1"/>
    </source>
</evidence>
<dbReference type="EMBL" id="CZCU02000136">
    <property type="protein sequence ID" value="VXD18057.1"/>
    <property type="molecule type" value="Genomic_DNA"/>
</dbReference>
<dbReference type="AlphaFoldDB" id="A0A7Z9BU82"/>
<name>A0A7Z9BU82_9CYAN</name>
<evidence type="ECO:0000313" key="2">
    <source>
        <dbReference type="Proteomes" id="UP000184550"/>
    </source>
</evidence>
<sequence length="138" mass="15521">MTFSFPLKFTQTLHISIVLLFVTGLVSCGSITHSETWINLNTAKIDQLQQRQKIGAKVYLRGKVESHAPFLGAGAYQLQDNTGSIWVFTTQPLPPLNQDLLIQGKVEYKSILIKDMKGKDIGEVYLKEIERQSEIKGQ</sequence>
<evidence type="ECO:0008006" key="3">
    <source>
        <dbReference type="Google" id="ProtNLM"/>
    </source>
</evidence>
<keyword evidence="2" id="KW-1185">Reference proteome</keyword>
<protein>
    <recommendedName>
        <fullName evidence="3">Nucleic acid binding OB-fold tRNA/helicase-type</fullName>
    </recommendedName>
</protein>
<comment type="caution">
    <text evidence="1">The sequence shown here is derived from an EMBL/GenBank/DDBJ whole genome shotgun (WGS) entry which is preliminary data.</text>
</comment>
<dbReference type="OrthoDB" id="495371at2"/>
<dbReference type="RefSeq" id="WP_083621657.1">
    <property type="nucleotide sequence ID" value="NZ_LR734869.1"/>
</dbReference>
<dbReference type="Proteomes" id="UP000184550">
    <property type="component" value="Unassembled WGS sequence"/>
</dbReference>
<gene>
    <name evidence="1" type="ORF">PL8927_600239</name>
</gene>
<proteinExistence type="predicted"/>
<accession>A0A7Z9BU82</accession>
<reference evidence="1" key="1">
    <citation type="submission" date="2019-10" db="EMBL/GenBank/DDBJ databases">
        <authorList>
            <consortium name="Genoscope - CEA"/>
            <person name="William W."/>
        </authorList>
    </citation>
    <scope>NUCLEOTIDE SEQUENCE [LARGE SCALE GENOMIC DNA]</scope>
    <source>
        <strain evidence="1">BBR_PRJEB10992</strain>
    </source>
</reference>